<evidence type="ECO:0000256" key="1">
    <source>
        <dbReference type="ARBA" id="ARBA00006479"/>
    </source>
</evidence>
<dbReference type="EMBL" id="CP016893">
    <property type="protein sequence ID" value="AST56517.1"/>
    <property type="molecule type" value="Genomic_DNA"/>
</dbReference>
<protein>
    <submittedName>
        <fullName evidence="2">ROK family protein</fullName>
    </submittedName>
</protein>
<proteinExistence type="inferred from homology"/>
<name>A0A223HVV8_THETR</name>
<dbReference type="InterPro" id="IPR043129">
    <property type="entry name" value="ATPase_NBD"/>
</dbReference>
<dbReference type="Pfam" id="PF00480">
    <property type="entry name" value="ROK"/>
    <property type="match status" value="1"/>
</dbReference>
<evidence type="ECO:0000313" key="3">
    <source>
        <dbReference type="Proteomes" id="UP000214975"/>
    </source>
</evidence>
<dbReference type="AlphaFoldDB" id="A0A223HVV8"/>
<comment type="similarity">
    <text evidence="1">Belongs to the ROK (NagC/XylR) family.</text>
</comment>
<accession>A0A223HVV8</accession>
<sequence>MKKVIGIDIGGTKILGGVIGSNGDLIKFKETSTDANLGRDHILKKLFSLLDDLFDADIKGIGIGSAGRINFNTGEVIYATDNLPGWTGINLKEIISQKYRTKTIVENDVNAAIIGENWVGSAKNYKNVLMITLGTGVGGAIILNGKLIRGSHFSAAEIGHTILYPDGKKCNCGQNGCAEQYISGTAIYKRYNELAGSNLANSAKDVFDLFIKNDKISKLVLDEFIKSLSLLIFNIRNFIDPEMIILGGGVTNSKGLWWKYFKSQIKCDLNISVAWLNNFSTVYGAAKLILNEGVI</sequence>
<dbReference type="PANTHER" id="PTHR18964:SF149">
    <property type="entry name" value="BIFUNCTIONAL UDP-N-ACETYLGLUCOSAMINE 2-EPIMERASE_N-ACETYLMANNOSAMINE KINASE"/>
    <property type="match status" value="1"/>
</dbReference>
<dbReference type="CDD" id="cd24068">
    <property type="entry name" value="ASKHA_NBD_ROK_FnNanK-like"/>
    <property type="match status" value="1"/>
</dbReference>
<gene>
    <name evidence="2" type="ORF">Thert_00296</name>
</gene>
<reference evidence="2 3" key="1">
    <citation type="submission" date="2016-08" db="EMBL/GenBank/DDBJ databases">
        <title>A novel genetic cassette of butanologenic Thermoanaerobacterium thermosaccharolyticum that directly convert cellulose to butanol.</title>
        <authorList>
            <person name="Li T."/>
            <person name="He J."/>
        </authorList>
    </citation>
    <scope>NUCLEOTIDE SEQUENCE [LARGE SCALE GENOMIC DNA]</scope>
    <source>
        <strain evidence="2 3">TG57</strain>
    </source>
</reference>
<dbReference type="PANTHER" id="PTHR18964">
    <property type="entry name" value="ROK (REPRESSOR, ORF, KINASE) FAMILY"/>
    <property type="match status" value="1"/>
</dbReference>
<evidence type="ECO:0000313" key="2">
    <source>
        <dbReference type="EMBL" id="AST56517.1"/>
    </source>
</evidence>
<dbReference type="SUPFAM" id="SSF53067">
    <property type="entry name" value="Actin-like ATPase domain"/>
    <property type="match status" value="1"/>
</dbReference>
<organism evidence="2 3">
    <name type="scientific">Thermoanaerobacterium thermosaccharolyticum</name>
    <name type="common">Clostridium thermosaccharolyticum</name>
    <dbReference type="NCBI Taxonomy" id="1517"/>
    <lineage>
        <taxon>Bacteria</taxon>
        <taxon>Bacillati</taxon>
        <taxon>Bacillota</taxon>
        <taxon>Clostridia</taxon>
        <taxon>Thermoanaerobacterales</taxon>
        <taxon>Thermoanaerobacteraceae</taxon>
        <taxon>Thermoanaerobacterium</taxon>
    </lineage>
</organism>
<dbReference type="Proteomes" id="UP000214975">
    <property type="component" value="Chromosome"/>
</dbReference>
<dbReference type="PROSITE" id="PS01125">
    <property type="entry name" value="ROK"/>
    <property type="match status" value="1"/>
</dbReference>
<dbReference type="Gene3D" id="3.30.420.40">
    <property type="match status" value="2"/>
</dbReference>
<dbReference type="RefSeq" id="WP_094396751.1">
    <property type="nucleotide sequence ID" value="NZ_CP016893.1"/>
</dbReference>
<dbReference type="InterPro" id="IPR049874">
    <property type="entry name" value="ROK_cs"/>
</dbReference>
<dbReference type="InterPro" id="IPR000600">
    <property type="entry name" value="ROK"/>
</dbReference>